<dbReference type="InterPro" id="IPR002525">
    <property type="entry name" value="Transp_IS110-like_N"/>
</dbReference>
<evidence type="ECO:0000259" key="2">
    <source>
        <dbReference type="Pfam" id="PF02371"/>
    </source>
</evidence>
<evidence type="ECO:0000259" key="1">
    <source>
        <dbReference type="Pfam" id="PF01548"/>
    </source>
</evidence>
<dbReference type="Proteomes" id="UP000671862">
    <property type="component" value="Chromosome"/>
</dbReference>
<evidence type="ECO:0000313" key="3">
    <source>
        <dbReference type="EMBL" id="QTA38484.1"/>
    </source>
</evidence>
<gene>
    <name evidence="3" type="ORF">JYK00_02875</name>
</gene>
<evidence type="ECO:0000313" key="4">
    <source>
        <dbReference type="Proteomes" id="UP000671862"/>
    </source>
</evidence>
<dbReference type="PANTHER" id="PTHR33055:SF15">
    <property type="entry name" value="TRANSPOSASE-RELATED"/>
    <property type="match status" value="1"/>
</dbReference>
<dbReference type="RefSeq" id="WP_207567201.1">
    <property type="nucleotide sequence ID" value="NZ_CP071446.1"/>
</dbReference>
<dbReference type="EMBL" id="CP071446">
    <property type="protein sequence ID" value="QTA38484.1"/>
    <property type="molecule type" value="Genomic_DNA"/>
</dbReference>
<keyword evidence="4" id="KW-1185">Reference proteome</keyword>
<feature type="domain" description="Transposase IS110-like N-terminal" evidence="1">
    <location>
        <begin position="4"/>
        <end position="152"/>
    </location>
</feature>
<reference evidence="3 4" key="1">
    <citation type="submission" date="2021-03" db="EMBL/GenBank/DDBJ databases">
        <title>Thermosipho ferrireducens sp.nov., an anaerobic thermophilic iron-reducing bacterium isolated from a deep-sea hydrothermal sulfide deposits.</title>
        <authorList>
            <person name="Zeng X."/>
            <person name="Chen Y."/>
            <person name="Shao Z."/>
        </authorList>
    </citation>
    <scope>NUCLEOTIDE SEQUENCE [LARGE SCALE GENOMIC DNA]</scope>
    <source>
        <strain evidence="3 4">JL129W03</strain>
    </source>
</reference>
<dbReference type="Pfam" id="PF01548">
    <property type="entry name" value="DEDD_Tnp_IS110"/>
    <property type="match status" value="1"/>
</dbReference>
<protein>
    <submittedName>
        <fullName evidence="3">IS110 family transposase</fullName>
    </submittedName>
</protein>
<organism evidence="3 4">
    <name type="scientific">Thermosipho ferrireducens</name>
    <dbReference type="NCBI Taxonomy" id="2571116"/>
    <lineage>
        <taxon>Bacteria</taxon>
        <taxon>Thermotogati</taxon>
        <taxon>Thermotogota</taxon>
        <taxon>Thermotogae</taxon>
        <taxon>Thermotogales</taxon>
        <taxon>Fervidobacteriaceae</taxon>
        <taxon>Thermosipho</taxon>
    </lineage>
</organism>
<proteinExistence type="predicted"/>
<dbReference type="NCBIfam" id="NF033542">
    <property type="entry name" value="transpos_IS110"/>
    <property type="match status" value="1"/>
</dbReference>
<feature type="domain" description="Transposase IS116/IS110/IS902 C-terminal" evidence="2">
    <location>
        <begin position="256"/>
        <end position="342"/>
    </location>
</feature>
<dbReference type="InterPro" id="IPR003346">
    <property type="entry name" value="Transposase_20"/>
</dbReference>
<dbReference type="PANTHER" id="PTHR33055">
    <property type="entry name" value="TRANSPOSASE FOR INSERTION SEQUENCE ELEMENT IS1111A"/>
    <property type="match status" value="1"/>
</dbReference>
<name>A0ABX7S7A8_9BACT</name>
<sequence>MSFVGIDISKDFFSFFFDNSLKGILPNSIDGYESLVSLFPDKSTSFVLESTGVYSKNLFGFLFSHGFKNLFYVSPFDVSKTRKILNLPKTDKLDAILIQKVALKFPEKLVPFLPNESFFISLKELTRFRFYLSSQLVKEKTYLANLISSYFPGLSSNLNLSNTLLNILSDYSAEDIVNMSIDELFDIVSSLSKKRLNIDFTKKLKSIISKVYRSTLNDFNTANFTISLTFDRVKLLKSQIKSIDKQLKFYFDRLNTTLHTIPGISVVLAVSIISEIVDINRFKSHSKLASYAGLRWDLNDSGKVVNNHKSLSKKGNKYLRYYLYQAASSAIRFDPVLRDYYKSKRNEGKAHKAAVVLTARKLVRSIYYMLKNNVPYKPFETTHVSN</sequence>
<accession>A0ABX7S7A8</accession>
<dbReference type="Pfam" id="PF02371">
    <property type="entry name" value="Transposase_20"/>
    <property type="match status" value="1"/>
</dbReference>
<dbReference type="InterPro" id="IPR047650">
    <property type="entry name" value="Transpos_IS110"/>
</dbReference>